<keyword evidence="3" id="KW-0805">Transcription regulation</keyword>
<dbReference type="InterPro" id="IPR003018">
    <property type="entry name" value="GAF"/>
</dbReference>
<evidence type="ECO:0000256" key="3">
    <source>
        <dbReference type="ARBA" id="ARBA00023015"/>
    </source>
</evidence>
<evidence type="ECO:0000256" key="2">
    <source>
        <dbReference type="ARBA" id="ARBA00022777"/>
    </source>
</evidence>
<dbReference type="GO" id="GO:0016301">
    <property type="term" value="F:kinase activity"/>
    <property type="evidence" value="ECO:0007669"/>
    <property type="project" value="UniProtKB-KW"/>
</dbReference>
<name>A0A4R2H8Y5_9ACTN</name>
<keyword evidence="2" id="KW-0418">Kinase</keyword>
<dbReference type="SMART" id="SM01012">
    <property type="entry name" value="ANTAR"/>
    <property type="match status" value="1"/>
</dbReference>
<dbReference type="SUPFAM" id="SSF52172">
    <property type="entry name" value="CheY-like"/>
    <property type="match status" value="1"/>
</dbReference>
<dbReference type="Pfam" id="PF13185">
    <property type="entry name" value="GAF_2"/>
    <property type="match status" value="1"/>
</dbReference>
<dbReference type="AlphaFoldDB" id="A0A4R2H8Y5"/>
<dbReference type="PIRSF" id="PIRSF036625">
    <property type="entry name" value="GAF_ANTAR"/>
    <property type="match status" value="1"/>
</dbReference>
<dbReference type="Gene3D" id="3.30.450.40">
    <property type="match status" value="1"/>
</dbReference>
<dbReference type="Proteomes" id="UP000294508">
    <property type="component" value="Unassembled WGS sequence"/>
</dbReference>
<comment type="caution">
    <text evidence="6">The sequence shown here is derived from an EMBL/GenBank/DDBJ whole genome shotgun (WGS) entry which is preliminary data.</text>
</comment>
<evidence type="ECO:0000259" key="5">
    <source>
        <dbReference type="PROSITE" id="PS50921"/>
    </source>
</evidence>
<evidence type="ECO:0000313" key="6">
    <source>
        <dbReference type="EMBL" id="TCO23447.1"/>
    </source>
</evidence>
<dbReference type="InterPro" id="IPR012074">
    <property type="entry name" value="GAF_ANTAR"/>
</dbReference>
<dbReference type="GO" id="GO:0003723">
    <property type="term" value="F:RNA binding"/>
    <property type="evidence" value="ECO:0007669"/>
    <property type="project" value="InterPro"/>
</dbReference>
<proteinExistence type="predicted"/>
<organism evidence="6 7">
    <name type="scientific">Kribbella steppae</name>
    <dbReference type="NCBI Taxonomy" id="2512223"/>
    <lineage>
        <taxon>Bacteria</taxon>
        <taxon>Bacillati</taxon>
        <taxon>Actinomycetota</taxon>
        <taxon>Actinomycetes</taxon>
        <taxon>Propionibacteriales</taxon>
        <taxon>Kribbellaceae</taxon>
        <taxon>Kribbella</taxon>
    </lineage>
</organism>
<evidence type="ECO:0000256" key="4">
    <source>
        <dbReference type="ARBA" id="ARBA00023163"/>
    </source>
</evidence>
<feature type="domain" description="ANTAR" evidence="5">
    <location>
        <begin position="174"/>
        <end position="235"/>
    </location>
</feature>
<dbReference type="PROSITE" id="PS50921">
    <property type="entry name" value="ANTAR"/>
    <property type="match status" value="1"/>
</dbReference>
<dbReference type="InterPro" id="IPR036388">
    <property type="entry name" value="WH-like_DNA-bd_sf"/>
</dbReference>
<evidence type="ECO:0000313" key="7">
    <source>
        <dbReference type="Proteomes" id="UP000294508"/>
    </source>
</evidence>
<protein>
    <submittedName>
        <fullName evidence="6">ANTAR domain-containing protein</fullName>
    </submittedName>
</protein>
<dbReference type="InterPro" id="IPR011006">
    <property type="entry name" value="CheY-like_superfamily"/>
</dbReference>
<dbReference type="InterPro" id="IPR005561">
    <property type="entry name" value="ANTAR"/>
</dbReference>
<sequence>MEGPAGPKGTQLRREHRITQVFIELADTLVDEFDVVDFLHTLAEVSVELLDVDAAGLMLADEDGVLRVMASSDDQAELLELFELQQNEGPCPECFRTGAAVVNVDLRRWPDFAAAAAAGGYASAHAVPLRLRGQVIGALNLFRTSTEPLADEDIALSRALSDIATIGLLHERRHRGQQVLAEQLQHALNSRIVIEQAKGMLAERTGLSPSDAFTVMRSYARGTGQGLSMVAHGVLDGTLDTSALLTR</sequence>
<keyword evidence="1" id="KW-0808">Transferase</keyword>
<accession>A0A4R2H8Y5</accession>
<evidence type="ECO:0000256" key="1">
    <source>
        <dbReference type="ARBA" id="ARBA00022679"/>
    </source>
</evidence>
<keyword evidence="7" id="KW-1185">Reference proteome</keyword>
<dbReference type="EMBL" id="SLWN01000009">
    <property type="protein sequence ID" value="TCO23447.1"/>
    <property type="molecule type" value="Genomic_DNA"/>
</dbReference>
<gene>
    <name evidence="6" type="ORF">EV652_109274</name>
</gene>
<dbReference type="InterPro" id="IPR029016">
    <property type="entry name" value="GAF-like_dom_sf"/>
</dbReference>
<dbReference type="Gene3D" id="1.10.10.10">
    <property type="entry name" value="Winged helix-like DNA-binding domain superfamily/Winged helix DNA-binding domain"/>
    <property type="match status" value="1"/>
</dbReference>
<dbReference type="SUPFAM" id="SSF55781">
    <property type="entry name" value="GAF domain-like"/>
    <property type="match status" value="1"/>
</dbReference>
<reference evidence="6 7" key="1">
    <citation type="journal article" date="2015" name="Stand. Genomic Sci.">
        <title>Genomic Encyclopedia of Bacterial and Archaeal Type Strains, Phase III: the genomes of soil and plant-associated and newly described type strains.</title>
        <authorList>
            <person name="Whitman W.B."/>
            <person name="Woyke T."/>
            <person name="Klenk H.P."/>
            <person name="Zhou Y."/>
            <person name="Lilburn T.G."/>
            <person name="Beck B.J."/>
            <person name="De Vos P."/>
            <person name="Vandamme P."/>
            <person name="Eisen J.A."/>
            <person name="Garrity G."/>
            <person name="Hugenholtz P."/>
            <person name="Kyrpides N.C."/>
        </authorList>
    </citation>
    <scope>NUCLEOTIDE SEQUENCE [LARGE SCALE GENOMIC DNA]</scope>
    <source>
        <strain evidence="6 7">VKM Ac-2572</strain>
    </source>
</reference>
<keyword evidence="4" id="KW-0804">Transcription</keyword>
<dbReference type="Pfam" id="PF03861">
    <property type="entry name" value="ANTAR"/>
    <property type="match status" value="1"/>
</dbReference>